<dbReference type="InterPro" id="IPR010982">
    <property type="entry name" value="Lambda_DNA-bd_dom_sf"/>
</dbReference>
<gene>
    <name evidence="2" type="ORF">IV66_GL001830</name>
</gene>
<dbReference type="Proteomes" id="UP000051886">
    <property type="component" value="Unassembled WGS sequence"/>
</dbReference>
<dbReference type="InterPro" id="IPR011990">
    <property type="entry name" value="TPR-like_helical_dom_sf"/>
</dbReference>
<organism evidence="2 3">
    <name type="scientific">Ligilactobacillus pobuzihii</name>
    <dbReference type="NCBI Taxonomy" id="449659"/>
    <lineage>
        <taxon>Bacteria</taxon>
        <taxon>Bacillati</taxon>
        <taxon>Bacillota</taxon>
        <taxon>Bacilli</taxon>
        <taxon>Lactobacillales</taxon>
        <taxon>Lactobacillaceae</taxon>
        <taxon>Ligilactobacillus</taxon>
    </lineage>
</organism>
<dbReference type="PROSITE" id="PS50943">
    <property type="entry name" value="HTH_CROC1"/>
    <property type="match status" value="1"/>
</dbReference>
<name>A0A0R2LK50_9LACO</name>
<dbReference type="CDD" id="cd00093">
    <property type="entry name" value="HTH_XRE"/>
    <property type="match status" value="1"/>
</dbReference>
<dbReference type="PATRIC" id="fig|449659.4.peg.1873"/>
<dbReference type="InterPro" id="IPR001387">
    <property type="entry name" value="Cro/C1-type_HTH"/>
</dbReference>
<dbReference type="PANTHER" id="PTHR37038">
    <property type="entry name" value="TRANSCRIPTIONAL REGULATOR-RELATED"/>
    <property type="match status" value="1"/>
</dbReference>
<dbReference type="GO" id="GO:0003677">
    <property type="term" value="F:DNA binding"/>
    <property type="evidence" value="ECO:0007669"/>
    <property type="project" value="InterPro"/>
</dbReference>
<dbReference type="InterPro" id="IPR053163">
    <property type="entry name" value="HTH-type_regulator_Rgg"/>
</dbReference>
<evidence type="ECO:0000313" key="2">
    <source>
        <dbReference type="EMBL" id="KRN98500.1"/>
    </source>
</evidence>
<proteinExistence type="predicted"/>
<dbReference type="EMBL" id="JQCN01000045">
    <property type="protein sequence ID" value="KRN98500.1"/>
    <property type="molecule type" value="Genomic_DNA"/>
</dbReference>
<dbReference type="AlphaFoldDB" id="A0A0R2LK50"/>
<evidence type="ECO:0000259" key="1">
    <source>
        <dbReference type="PROSITE" id="PS50943"/>
    </source>
</evidence>
<dbReference type="SMART" id="SM00530">
    <property type="entry name" value="HTH_XRE"/>
    <property type="match status" value="1"/>
</dbReference>
<sequence>MEKIGVTTRKIRLIKGLSQKQVYGGIISRSFANRFESGTNDIQASKFLKILDNLAISPTEFQYINNNYELSKVDQMLTEVNYLYNTHAFSSLAHWLQQHKNSTNAQVQIVAGFAEIMLTTYSNREFPLSKNIRVLMYHLMSEKNWTVQEIRLVSMLVPVIATHEQLKLDISTITERMELNCSHYLTKYSDPFQINNELVNYYGVVFQNYLNSKSYIKACAIREKFNNLDEKLFDWDTRVAQQLWLAVWELYFGNFKSGKQTLEKIIDFKKIFKKKFALNIEAIIKVRLRDSQKYRNSKKDWDSSDETLYLENIGTLAKVRERENDDSGFTNIDEIDWDNL</sequence>
<keyword evidence="3" id="KW-1185">Reference proteome</keyword>
<feature type="domain" description="HTH cro/C1-type" evidence="1">
    <location>
        <begin position="9"/>
        <end position="61"/>
    </location>
</feature>
<dbReference type="SUPFAM" id="SSF47413">
    <property type="entry name" value="lambda repressor-like DNA-binding domains"/>
    <property type="match status" value="1"/>
</dbReference>
<protein>
    <submittedName>
        <fullName evidence="2">Transcription regulator</fullName>
    </submittedName>
</protein>
<comment type="caution">
    <text evidence="2">The sequence shown here is derived from an EMBL/GenBank/DDBJ whole genome shotgun (WGS) entry which is preliminary data.</text>
</comment>
<accession>A0A0R2LK50</accession>
<dbReference type="Gene3D" id="1.25.40.10">
    <property type="entry name" value="Tetratricopeptide repeat domain"/>
    <property type="match status" value="1"/>
</dbReference>
<reference evidence="2 3" key="1">
    <citation type="journal article" date="2015" name="Genome Announc.">
        <title>Expanding the biotechnology potential of lactobacilli through comparative genomics of 213 strains and associated genera.</title>
        <authorList>
            <person name="Sun Z."/>
            <person name="Harris H.M."/>
            <person name="McCann A."/>
            <person name="Guo C."/>
            <person name="Argimon S."/>
            <person name="Zhang W."/>
            <person name="Yang X."/>
            <person name="Jeffery I.B."/>
            <person name="Cooney J.C."/>
            <person name="Kagawa T.F."/>
            <person name="Liu W."/>
            <person name="Song Y."/>
            <person name="Salvetti E."/>
            <person name="Wrobel A."/>
            <person name="Rasinkangas P."/>
            <person name="Parkhill J."/>
            <person name="Rea M.C."/>
            <person name="O'Sullivan O."/>
            <person name="Ritari J."/>
            <person name="Douillard F.P."/>
            <person name="Paul Ross R."/>
            <person name="Yang R."/>
            <person name="Briner A.E."/>
            <person name="Felis G.E."/>
            <person name="de Vos W.M."/>
            <person name="Barrangou R."/>
            <person name="Klaenhammer T.R."/>
            <person name="Caufield P.W."/>
            <person name="Cui Y."/>
            <person name="Zhang H."/>
            <person name="O'Toole P.W."/>
        </authorList>
    </citation>
    <scope>NUCLEOTIDE SEQUENCE [LARGE SCALE GENOMIC DNA]</scope>
    <source>
        <strain evidence="2 3">NBRC 103219</strain>
    </source>
</reference>
<dbReference type="STRING" id="449659.IV66_GL001830"/>
<evidence type="ECO:0000313" key="3">
    <source>
        <dbReference type="Proteomes" id="UP000051886"/>
    </source>
</evidence>